<feature type="domain" description="Asparagine synthetase" evidence="4">
    <location>
        <begin position="218"/>
        <end position="357"/>
    </location>
</feature>
<accession>A0A291QNI2</accession>
<dbReference type="GO" id="GO:0006529">
    <property type="term" value="P:asparagine biosynthetic process"/>
    <property type="evidence" value="ECO:0007669"/>
    <property type="project" value="InterPro"/>
</dbReference>
<dbReference type="Pfam" id="PF00733">
    <property type="entry name" value="Asn_synthase"/>
    <property type="match status" value="2"/>
</dbReference>
<evidence type="ECO:0000313" key="7">
    <source>
        <dbReference type="Proteomes" id="UP000221011"/>
    </source>
</evidence>
<dbReference type="KEGG" id="sfk:KY5_8017c"/>
<evidence type="ECO:0000256" key="1">
    <source>
        <dbReference type="ARBA" id="ARBA00022598"/>
    </source>
</evidence>
<dbReference type="PANTHER" id="PTHR11772:SF2">
    <property type="entry name" value="ASPARAGINE SYNTHETASE [GLUTAMINE-HYDROLYZING]"/>
    <property type="match status" value="1"/>
</dbReference>
<keyword evidence="2" id="KW-0547">Nucleotide-binding</keyword>
<dbReference type="RefSeq" id="WP_098246870.1">
    <property type="nucleotide sequence ID" value="NZ_CP022685.1"/>
</dbReference>
<dbReference type="InterPro" id="IPR050795">
    <property type="entry name" value="Asn_Synthetase"/>
</dbReference>
<dbReference type="SUPFAM" id="SSF52402">
    <property type="entry name" value="Adenine nucleotide alpha hydrolases-like"/>
    <property type="match status" value="1"/>
</dbReference>
<dbReference type="PANTHER" id="PTHR11772">
    <property type="entry name" value="ASPARAGINE SYNTHETASE"/>
    <property type="match status" value="1"/>
</dbReference>
<name>A0A291QNI2_9ACTN</name>
<dbReference type="InterPro" id="IPR014729">
    <property type="entry name" value="Rossmann-like_a/b/a_fold"/>
</dbReference>
<dbReference type="Gene3D" id="3.60.20.10">
    <property type="entry name" value="Glutamine Phosphoribosylpyrophosphate, subunit 1, domain 1"/>
    <property type="match status" value="1"/>
</dbReference>
<dbReference type="GO" id="GO:0034027">
    <property type="term" value="F:(carboxyethyl)arginine beta-lactam-synthase activity"/>
    <property type="evidence" value="ECO:0007669"/>
    <property type="project" value="UniProtKB-EC"/>
</dbReference>
<protein>
    <submittedName>
        <fullName evidence="6">(Carboxyethyl)arginine beta-lactam-synthase</fullName>
        <ecNumber evidence="6">6.3.3.4</ecNumber>
    </submittedName>
</protein>
<keyword evidence="3" id="KW-0067">ATP-binding</keyword>
<dbReference type="CDD" id="cd01991">
    <property type="entry name" value="Asn_synthase_B_C"/>
    <property type="match status" value="1"/>
</dbReference>
<dbReference type="Proteomes" id="UP000221011">
    <property type="component" value="Chromosome"/>
</dbReference>
<dbReference type="EC" id="6.3.3.4" evidence="6"/>
<evidence type="ECO:0000259" key="5">
    <source>
        <dbReference type="Pfam" id="PF13537"/>
    </source>
</evidence>
<dbReference type="GO" id="GO:0004066">
    <property type="term" value="F:asparagine synthase (glutamine-hydrolyzing) activity"/>
    <property type="evidence" value="ECO:0007669"/>
    <property type="project" value="InterPro"/>
</dbReference>
<dbReference type="InterPro" id="IPR017932">
    <property type="entry name" value="GATase_2_dom"/>
</dbReference>
<reference evidence="6 7" key="1">
    <citation type="submission" date="2017-08" db="EMBL/GenBank/DDBJ databases">
        <title>Complete Genome Sequence of Streptomyces formicae KY5, the formicamycin producer.</title>
        <authorList>
            <person name="Holmes N.A."/>
            <person name="Devine R."/>
            <person name="Qin Z."/>
            <person name="Seipke R.F."/>
            <person name="Wilkinson B."/>
            <person name="Hutchings M.I."/>
        </authorList>
    </citation>
    <scope>NUCLEOTIDE SEQUENCE [LARGE SCALE GENOMIC DNA]</scope>
    <source>
        <strain evidence="6 7">KY5</strain>
    </source>
</reference>
<evidence type="ECO:0000256" key="2">
    <source>
        <dbReference type="ARBA" id="ARBA00022741"/>
    </source>
</evidence>
<feature type="domain" description="Asparagine synthetase" evidence="4">
    <location>
        <begin position="389"/>
        <end position="478"/>
    </location>
</feature>
<dbReference type="Pfam" id="PF13537">
    <property type="entry name" value="GATase_7"/>
    <property type="match status" value="1"/>
</dbReference>
<dbReference type="Gene3D" id="3.40.50.620">
    <property type="entry name" value="HUPs"/>
    <property type="match status" value="1"/>
</dbReference>
<gene>
    <name evidence="6" type="ORF">KY5_8017c</name>
</gene>
<dbReference type="AlphaFoldDB" id="A0A291QNI2"/>
<organism evidence="6 7">
    <name type="scientific">Streptomyces formicae</name>
    <dbReference type="NCBI Taxonomy" id="1616117"/>
    <lineage>
        <taxon>Bacteria</taxon>
        <taxon>Bacillati</taxon>
        <taxon>Actinomycetota</taxon>
        <taxon>Actinomycetes</taxon>
        <taxon>Kitasatosporales</taxon>
        <taxon>Streptomycetaceae</taxon>
        <taxon>Streptomyces</taxon>
    </lineage>
</organism>
<feature type="domain" description="Glutamine amidotransferase type-2" evidence="5">
    <location>
        <begin position="65"/>
        <end position="157"/>
    </location>
</feature>
<dbReference type="EMBL" id="CP022685">
    <property type="protein sequence ID" value="ATL33035.1"/>
    <property type="molecule type" value="Genomic_DNA"/>
</dbReference>
<proteinExistence type="predicted"/>
<dbReference type="InterPro" id="IPR001962">
    <property type="entry name" value="Asn_synthase"/>
</dbReference>
<dbReference type="GO" id="GO:0005524">
    <property type="term" value="F:ATP binding"/>
    <property type="evidence" value="ECO:0007669"/>
    <property type="project" value="UniProtKB-KW"/>
</dbReference>
<keyword evidence="7" id="KW-1185">Reference proteome</keyword>
<keyword evidence="1 6" id="KW-0436">Ligase</keyword>
<sequence length="509" mass="54626">MTPNSPAAIGFLTELRQDGGHVPAPTFAARASRATWHERTADRTLHAVLLHSGAPDEACARARGRTLVFAGELYNRDELHRLLPPGRALPGNDAALVIALFGVYDLHVFRLLNGRFAALVTESGRAVLATDHAGSVPLYVSVAPGRVLAATEAKALRNAPAGRPVPARPVRGLPGTHQVPAGTVLDIEVATGKCVPHRTWAPPLARRILPEEEAVDAVRRAVERAVRTRTAGGTPLVVLSGGIDSSTVAALAARRAARPVDTVSMGTDEADEFPQARVVARHVGSAHREITVPTTELLRRLPHTVWAAECLDPDIVEYLLPLTALYVRIGGPGRRVLTGYGADIPLGGMHRENRLPRLDTAVCHDMETFDGLNEMTPTLSAVGGHWSTHPYWDRDVLDVLVSLEAGLKHRHGQDKWVLRAAMSDVLPHEVVVRPKLGVHEGSGTSSSFSRLLADAGAPPDRVRQAKRLVVREIFDQVVVGGRHPDDVALDAVVELAASRLTGAARPVPR</sequence>
<dbReference type="InterPro" id="IPR029055">
    <property type="entry name" value="Ntn_hydrolases_N"/>
</dbReference>
<dbReference type="SUPFAM" id="SSF56235">
    <property type="entry name" value="N-terminal nucleophile aminohydrolases (Ntn hydrolases)"/>
    <property type="match status" value="1"/>
</dbReference>
<evidence type="ECO:0000259" key="4">
    <source>
        <dbReference type="Pfam" id="PF00733"/>
    </source>
</evidence>
<dbReference type="GO" id="GO:0005829">
    <property type="term" value="C:cytosol"/>
    <property type="evidence" value="ECO:0007669"/>
    <property type="project" value="TreeGrafter"/>
</dbReference>
<evidence type="ECO:0000256" key="3">
    <source>
        <dbReference type="ARBA" id="ARBA00022840"/>
    </source>
</evidence>
<evidence type="ECO:0000313" key="6">
    <source>
        <dbReference type="EMBL" id="ATL33035.1"/>
    </source>
</evidence>